<name>A0AA37WN84_9GAMM</name>
<protein>
    <recommendedName>
        <fullName evidence="4">GLUG domain-containing protein</fullName>
    </recommendedName>
</protein>
<feature type="signal peptide" evidence="1">
    <location>
        <begin position="1"/>
        <end position="23"/>
    </location>
</feature>
<keyword evidence="3" id="KW-1185">Reference proteome</keyword>
<sequence length="458" mass="47968">MIIFSRNTLISCLLLSASSYVSANPESIVDQDGNGLIEIDSLETLNWIRNDLSGEALVDFHGNRSSQGCPNSGCFGYELTADLSFDTSGDGKIDADDAYFDYDGDGSNNGWLPIGNDTAGFEAVFNGNGHTISGLYINRDQTDIETQGNNIGLFGSFQNHTYDGRDRSAYISNITIEIAEQGITGYSNVGTIVGNMYFDNYPFFLGITFDNIFINGDVRGNNHVGGILGAHQDDGDNNSGVKLSFIKNNFNGTIESTSNFAGGLVGNVDVWAYYGNVVVENNLISGSVTSSGSASLGGIIGNAEIREAFSTIQNNNVNITLSANTGSAGGIAAFILGEYGGAKVNSNTVRGEISTNGSYLGGLVGDAYEAEGWFDAQGNKIYATISGGSRCTGGVAGSLLSTSDFSGNMNILENTIYGDVTGNRIANGVAGCTAAFSDFPDPIIIEDNVVIGTVTAAQ</sequence>
<dbReference type="Gene3D" id="2.160.20.110">
    <property type="match status" value="1"/>
</dbReference>
<keyword evidence="1" id="KW-0732">Signal</keyword>
<comment type="caution">
    <text evidence="2">The sequence shown here is derived from an EMBL/GenBank/DDBJ whole genome shotgun (WGS) entry which is preliminary data.</text>
</comment>
<feature type="chain" id="PRO_5041385509" description="GLUG domain-containing protein" evidence="1">
    <location>
        <begin position="24"/>
        <end position="458"/>
    </location>
</feature>
<evidence type="ECO:0000313" key="3">
    <source>
        <dbReference type="Proteomes" id="UP001156870"/>
    </source>
</evidence>
<dbReference type="EMBL" id="BSPD01000017">
    <property type="protein sequence ID" value="GLS24712.1"/>
    <property type="molecule type" value="Genomic_DNA"/>
</dbReference>
<dbReference type="Proteomes" id="UP001156870">
    <property type="component" value="Unassembled WGS sequence"/>
</dbReference>
<organism evidence="2 3">
    <name type="scientific">Marinibactrum halimedae</name>
    <dbReference type="NCBI Taxonomy" id="1444977"/>
    <lineage>
        <taxon>Bacteria</taxon>
        <taxon>Pseudomonadati</taxon>
        <taxon>Pseudomonadota</taxon>
        <taxon>Gammaproteobacteria</taxon>
        <taxon>Cellvibrionales</taxon>
        <taxon>Cellvibrionaceae</taxon>
        <taxon>Marinibactrum</taxon>
    </lineage>
</organism>
<proteinExistence type="predicted"/>
<evidence type="ECO:0000313" key="2">
    <source>
        <dbReference type="EMBL" id="GLS24712.1"/>
    </source>
</evidence>
<gene>
    <name evidence="2" type="ORF">GCM10007877_04260</name>
</gene>
<evidence type="ECO:0000256" key="1">
    <source>
        <dbReference type="SAM" id="SignalP"/>
    </source>
</evidence>
<evidence type="ECO:0008006" key="4">
    <source>
        <dbReference type="Google" id="ProtNLM"/>
    </source>
</evidence>
<accession>A0AA37WN84</accession>
<reference evidence="2 3" key="1">
    <citation type="journal article" date="2014" name="Int. J. Syst. Evol. Microbiol.">
        <title>Complete genome sequence of Corynebacterium casei LMG S-19264T (=DSM 44701T), isolated from a smear-ripened cheese.</title>
        <authorList>
            <consortium name="US DOE Joint Genome Institute (JGI-PGF)"/>
            <person name="Walter F."/>
            <person name="Albersmeier A."/>
            <person name="Kalinowski J."/>
            <person name="Ruckert C."/>
        </authorList>
    </citation>
    <scope>NUCLEOTIDE SEQUENCE [LARGE SCALE GENOMIC DNA]</scope>
    <source>
        <strain evidence="2 3">NBRC 110095</strain>
    </source>
</reference>
<dbReference type="AlphaFoldDB" id="A0AA37WN84"/>
<dbReference type="RefSeq" id="WP_232593705.1">
    <property type="nucleotide sequence ID" value="NZ_BSPD01000017.1"/>
</dbReference>